<organism evidence="2 3">
    <name type="scientific">Panicum virgatum</name>
    <name type="common">Blackwell switchgrass</name>
    <dbReference type="NCBI Taxonomy" id="38727"/>
    <lineage>
        <taxon>Eukaryota</taxon>
        <taxon>Viridiplantae</taxon>
        <taxon>Streptophyta</taxon>
        <taxon>Embryophyta</taxon>
        <taxon>Tracheophyta</taxon>
        <taxon>Spermatophyta</taxon>
        <taxon>Magnoliopsida</taxon>
        <taxon>Liliopsida</taxon>
        <taxon>Poales</taxon>
        <taxon>Poaceae</taxon>
        <taxon>PACMAD clade</taxon>
        <taxon>Panicoideae</taxon>
        <taxon>Panicodae</taxon>
        <taxon>Paniceae</taxon>
        <taxon>Panicinae</taxon>
        <taxon>Panicum</taxon>
        <taxon>Panicum sect. Hiantes</taxon>
    </lineage>
</organism>
<keyword evidence="1" id="KW-0732">Signal</keyword>
<dbReference type="EMBL" id="CM029040">
    <property type="protein sequence ID" value="KAG2636111.1"/>
    <property type="molecule type" value="Genomic_DNA"/>
</dbReference>
<evidence type="ECO:0008006" key="4">
    <source>
        <dbReference type="Google" id="ProtNLM"/>
    </source>
</evidence>
<proteinExistence type="predicted"/>
<comment type="caution">
    <text evidence="2">The sequence shown here is derived from an EMBL/GenBank/DDBJ whole genome shotgun (WGS) entry which is preliminary data.</text>
</comment>
<evidence type="ECO:0000313" key="2">
    <source>
        <dbReference type="EMBL" id="KAG2636111.1"/>
    </source>
</evidence>
<dbReference type="Proteomes" id="UP000823388">
    <property type="component" value="Chromosome 2N"/>
</dbReference>
<accession>A0A8T0VH93</accession>
<keyword evidence="3" id="KW-1185">Reference proteome</keyword>
<evidence type="ECO:0000256" key="1">
    <source>
        <dbReference type="SAM" id="SignalP"/>
    </source>
</evidence>
<feature type="chain" id="PRO_5035789694" description="Secreted protein" evidence="1">
    <location>
        <begin position="27"/>
        <end position="101"/>
    </location>
</feature>
<gene>
    <name evidence="2" type="ORF">PVAP13_2NG425000</name>
</gene>
<feature type="signal peptide" evidence="1">
    <location>
        <begin position="1"/>
        <end position="26"/>
    </location>
</feature>
<evidence type="ECO:0000313" key="3">
    <source>
        <dbReference type="Proteomes" id="UP000823388"/>
    </source>
</evidence>
<name>A0A8T0VH93_PANVG</name>
<sequence>MTFLCLSWIELELLALSVVLQAVSLASPDSSYLHATFIHVLNIAGGMSSLRKHIQSRATNTSYMLRKFGAAHEEALVPIEFHAVGGEANLERCLENLERPI</sequence>
<dbReference type="AlphaFoldDB" id="A0A8T0VH93"/>
<protein>
    <recommendedName>
        <fullName evidence="4">Secreted protein</fullName>
    </recommendedName>
</protein>
<reference evidence="2" key="1">
    <citation type="submission" date="2020-05" db="EMBL/GenBank/DDBJ databases">
        <title>WGS assembly of Panicum virgatum.</title>
        <authorList>
            <person name="Lovell J.T."/>
            <person name="Jenkins J."/>
            <person name="Shu S."/>
            <person name="Juenger T.E."/>
            <person name="Schmutz J."/>
        </authorList>
    </citation>
    <scope>NUCLEOTIDE SEQUENCE</scope>
    <source>
        <strain evidence="2">AP13</strain>
    </source>
</reference>